<evidence type="ECO:0000313" key="4">
    <source>
        <dbReference type="Proteomes" id="UP000194800"/>
    </source>
</evidence>
<gene>
    <name evidence="3" type="ORF">B6C91_09595</name>
    <name evidence="2" type="ORF">B6D08_08555</name>
</gene>
<dbReference type="InterPro" id="IPR004435">
    <property type="entry name" value="MobB_dom"/>
</dbReference>
<dbReference type="Proteomes" id="UP000194800">
    <property type="component" value="Unassembled WGS sequence"/>
</dbReference>
<dbReference type="PANTHER" id="PTHR40072">
    <property type="entry name" value="MOLYBDOPTERIN-GUANINE DINUCLEOTIDE BIOSYNTHESIS ADAPTER PROTEIN-RELATED"/>
    <property type="match status" value="1"/>
</dbReference>
<dbReference type="SUPFAM" id="SSF52540">
    <property type="entry name" value="P-loop containing nucleoside triphosphate hydrolases"/>
    <property type="match status" value="1"/>
</dbReference>
<evidence type="ECO:0000313" key="2">
    <source>
        <dbReference type="EMBL" id="OTP99169.1"/>
    </source>
</evidence>
<dbReference type="PANTHER" id="PTHR40072:SF1">
    <property type="entry name" value="MOLYBDOPTERIN-GUANINE DINUCLEOTIDE BIOSYNTHESIS ADAPTER PROTEIN"/>
    <property type="match status" value="1"/>
</dbReference>
<proteinExistence type="predicted"/>
<organism evidence="2 5">
    <name type="scientific">Gilliamella apicola</name>
    <dbReference type="NCBI Taxonomy" id="1196095"/>
    <lineage>
        <taxon>Bacteria</taxon>
        <taxon>Pseudomonadati</taxon>
        <taxon>Pseudomonadota</taxon>
        <taxon>Gammaproteobacteria</taxon>
        <taxon>Orbales</taxon>
        <taxon>Orbaceae</taxon>
        <taxon>Gilliamella</taxon>
    </lineage>
</organism>
<reference evidence="4 5" key="1">
    <citation type="submission" date="2017-03" db="EMBL/GenBank/DDBJ databases">
        <title>Comparative genomics of honeybee gut symbionts reveal geographically distinct and subgroup specific antibiotic resistance.</title>
        <authorList>
            <person name="Ludvigsen J."/>
            <person name="Porcellato D."/>
            <person name="Labee-Lund T.M."/>
            <person name="Amdam G.V."/>
            <person name="Rudi K."/>
        </authorList>
    </citation>
    <scope>NUCLEOTIDE SEQUENCE [LARGE SCALE GENOMIC DNA]</scope>
    <source>
        <strain evidence="2 5">A-7-12</strain>
        <strain evidence="3 4">A-9-12</strain>
    </source>
</reference>
<dbReference type="OrthoDB" id="9804758at2"/>
<dbReference type="EMBL" id="NART01000046">
    <property type="protein sequence ID" value="OTQ09300.1"/>
    <property type="molecule type" value="Genomic_DNA"/>
</dbReference>
<protein>
    <submittedName>
        <fullName evidence="2">Molybdopterin-guanine dinucleotide biosynthesis protein B</fullName>
    </submittedName>
</protein>
<feature type="domain" description="Molybdopterin-guanine dinucleotide biosynthesis protein B (MobB)" evidence="1">
    <location>
        <begin position="6"/>
        <end position="135"/>
    </location>
</feature>
<keyword evidence="4" id="KW-1185">Reference proteome</keyword>
<dbReference type="NCBIfam" id="TIGR00176">
    <property type="entry name" value="mobB"/>
    <property type="match status" value="1"/>
</dbReference>
<name>A0A242NGX5_9GAMM</name>
<dbReference type="AlphaFoldDB" id="A0A242NGX5"/>
<dbReference type="Pfam" id="PF03205">
    <property type="entry name" value="MobB"/>
    <property type="match status" value="1"/>
</dbReference>
<evidence type="ECO:0000313" key="3">
    <source>
        <dbReference type="EMBL" id="OTQ09300.1"/>
    </source>
</evidence>
<dbReference type="GO" id="GO:0005525">
    <property type="term" value="F:GTP binding"/>
    <property type="evidence" value="ECO:0007669"/>
    <property type="project" value="InterPro"/>
</dbReference>
<dbReference type="GO" id="GO:0006777">
    <property type="term" value="P:Mo-molybdopterin cofactor biosynthetic process"/>
    <property type="evidence" value="ECO:0007669"/>
    <property type="project" value="InterPro"/>
</dbReference>
<sequence>MNDRKIIGITGYSGSGKTTLLTKVIALLVEQGFKVATLKHAHHDIEFDIPGKDSYKLRKAGSLQTIVACNNRYALIHETPDKSVDIQTLINHFSDVDILLVEGFKDETIPKITCHRSANQKPLFIDQFTIAIACDESIKTNLPILNINEPSQIAEFIKNYFELKSN</sequence>
<dbReference type="Proteomes" id="UP000194977">
    <property type="component" value="Unassembled WGS sequence"/>
</dbReference>
<dbReference type="EMBL" id="NARP01000020">
    <property type="protein sequence ID" value="OTP99169.1"/>
    <property type="molecule type" value="Genomic_DNA"/>
</dbReference>
<evidence type="ECO:0000259" key="1">
    <source>
        <dbReference type="Pfam" id="PF03205"/>
    </source>
</evidence>
<dbReference type="RefSeq" id="WP_086271565.1">
    <property type="nucleotide sequence ID" value="NZ_MZNE01000011.1"/>
</dbReference>
<dbReference type="InterPro" id="IPR027417">
    <property type="entry name" value="P-loop_NTPase"/>
</dbReference>
<comment type="caution">
    <text evidence="2">The sequence shown here is derived from an EMBL/GenBank/DDBJ whole genome shotgun (WGS) entry which is preliminary data.</text>
</comment>
<dbReference type="InterPro" id="IPR052539">
    <property type="entry name" value="MGD_biosynthesis_adapter"/>
</dbReference>
<dbReference type="CDD" id="cd03116">
    <property type="entry name" value="MobB"/>
    <property type="match status" value="1"/>
</dbReference>
<dbReference type="Gene3D" id="3.40.50.300">
    <property type="entry name" value="P-loop containing nucleotide triphosphate hydrolases"/>
    <property type="match status" value="1"/>
</dbReference>
<evidence type="ECO:0000313" key="5">
    <source>
        <dbReference type="Proteomes" id="UP000194977"/>
    </source>
</evidence>
<accession>A0A242NGX5</accession>